<dbReference type="SMART" id="SM00342">
    <property type="entry name" value="HTH_ARAC"/>
    <property type="match status" value="1"/>
</dbReference>
<keyword evidence="2" id="KW-0804">Transcription</keyword>
<dbReference type="RefSeq" id="WP_354664169.1">
    <property type="nucleotide sequence ID" value="NZ_JBEXAC010000004.1"/>
</dbReference>
<dbReference type="PANTHER" id="PTHR43130">
    <property type="entry name" value="ARAC-FAMILY TRANSCRIPTIONAL REGULATOR"/>
    <property type="match status" value="1"/>
</dbReference>
<evidence type="ECO:0000256" key="2">
    <source>
        <dbReference type="ARBA" id="ARBA00023163"/>
    </source>
</evidence>
<dbReference type="SUPFAM" id="SSF52317">
    <property type="entry name" value="Class I glutamine amidotransferase-like"/>
    <property type="match status" value="1"/>
</dbReference>
<dbReference type="EMBL" id="JBEXAC010000004">
    <property type="protein sequence ID" value="MET7001595.1"/>
    <property type="molecule type" value="Genomic_DNA"/>
</dbReference>
<accession>A0ABV2TEY2</accession>
<dbReference type="PANTHER" id="PTHR43130:SF11">
    <property type="entry name" value="TRANSCRIPTIONAL REGULATORY PROTEIN"/>
    <property type="match status" value="1"/>
</dbReference>
<dbReference type="SUPFAM" id="SSF46689">
    <property type="entry name" value="Homeodomain-like"/>
    <property type="match status" value="2"/>
</dbReference>
<sequence>MMQIALLVYEEVIQSSVSSVIDILMGSNQFLERMGKPPMFNVELVSEKLRNIQLYAPAQLLCHKTISEVVEADLIIAPAFHGRAEMVLEKNHVLVDWIRKMHRTGTEVASLCFGSYFLAEAGLLDGKPCTSHWSVIDDMKQRYPEAEVLADMVITEKEGIYTSGGAFSSLNLILYLIEKFSGRETAIWASKMFSIDLDRVSQAHFAIFQGQRQHEDEEILKAQTYIEQHYHLPISIEQIAEQANMSKRNFIRRFKTATCNTPLEYLQRVKIESAKKALEKNTQNISSLMYNVGYNDIKTFRNVFKRVTGLTPQDYRRKYCRMEAV</sequence>
<evidence type="ECO:0000259" key="3">
    <source>
        <dbReference type="PROSITE" id="PS01124"/>
    </source>
</evidence>
<comment type="caution">
    <text evidence="4">The sequence shown here is derived from an EMBL/GenBank/DDBJ whole genome shotgun (WGS) entry which is preliminary data.</text>
</comment>
<dbReference type="InterPro" id="IPR002818">
    <property type="entry name" value="DJ-1/PfpI"/>
</dbReference>
<dbReference type="PROSITE" id="PS01124">
    <property type="entry name" value="HTH_ARAC_FAMILY_2"/>
    <property type="match status" value="1"/>
</dbReference>
<dbReference type="Proteomes" id="UP001549749">
    <property type="component" value="Unassembled WGS sequence"/>
</dbReference>
<reference evidence="4 5" key="1">
    <citation type="submission" date="2024-06" db="EMBL/GenBank/DDBJ databases">
        <title>Chitinophaga defluvii sp. nov., isolated from municipal sewage.</title>
        <authorList>
            <person name="Zhang L."/>
        </authorList>
    </citation>
    <scope>NUCLEOTIDE SEQUENCE [LARGE SCALE GENOMIC DNA]</scope>
    <source>
        <strain evidence="4 5">H8</strain>
    </source>
</reference>
<dbReference type="InterPro" id="IPR052158">
    <property type="entry name" value="INH-QAR"/>
</dbReference>
<gene>
    <name evidence="4" type="ORF">ABR189_29705</name>
</gene>
<dbReference type="Gene3D" id="3.40.50.880">
    <property type="match status" value="1"/>
</dbReference>
<keyword evidence="1" id="KW-0805">Transcription regulation</keyword>
<organism evidence="4 5">
    <name type="scientific">Chitinophaga defluvii</name>
    <dbReference type="NCBI Taxonomy" id="3163343"/>
    <lineage>
        <taxon>Bacteria</taxon>
        <taxon>Pseudomonadati</taxon>
        <taxon>Bacteroidota</taxon>
        <taxon>Chitinophagia</taxon>
        <taxon>Chitinophagales</taxon>
        <taxon>Chitinophagaceae</taxon>
        <taxon>Chitinophaga</taxon>
    </lineage>
</organism>
<keyword evidence="5" id="KW-1185">Reference proteome</keyword>
<dbReference type="Pfam" id="PF01965">
    <property type="entry name" value="DJ-1_PfpI"/>
    <property type="match status" value="1"/>
</dbReference>
<protein>
    <submittedName>
        <fullName evidence="4">Helix-turn-helix domain-containing protein</fullName>
    </submittedName>
</protein>
<evidence type="ECO:0000313" key="5">
    <source>
        <dbReference type="Proteomes" id="UP001549749"/>
    </source>
</evidence>
<dbReference type="InterPro" id="IPR018060">
    <property type="entry name" value="HTH_AraC"/>
</dbReference>
<dbReference type="InterPro" id="IPR029062">
    <property type="entry name" value="Class_I_gatase-like"/>
</dbReference>
<evidence type="ECO:0000313" key="4">
    <source>
        <dbReference type="EMBL" id="MET7001595.1"/>
    </source>
</evidence>
<dbReference type="CDD" id="cd03138">
    <property type="entry name" value="GATase1_AraC_2"/>
    <property type="match status" value="1"/>
</dbReference>
<feature type="domain" description="HTH araC/xylS-type" evidence="3">
    <location>
        <begin position="220"/>
        <end position="318"/>
    </location>
</feature>
<proteinExistence type="predicted"/>
<dbReference type="InterPro" id="IPR009057">
    <property type="entry name" value="Homeodomain-like_sf"/>
</dbReference>
<dbReference type="Gene3D" id="1.10.10.60">
    <property type="entry name" value="Homeodomain-like"/>
    <property type="match status" value="2"/>
</dbReference>
<dbReference type="Pfam" id="PF12833">
    <property type="entry name" value="HTH_18"/>
    <property type="match status" value="1"/>
</dbReference>
<name>A0ABV2TEY2_9BACT</name>
<evidence type="ECO:0000256" key="1">
    <source>
        <dbReference type="ARBA" id="ARBA00023015"/>
    </source>
</evidence>